<evidence type="ECO:0000256" key="1">
    <source>
        <dbReference type="ARBA" id="ARBA00004141"/>
    </source>
</evidence>
<proteinExistence type="predicted"/>
<keyword evidence="3 5" id="KW-1133">Transmembrane helix</keyword>
<sequence length="129" mass="14275">MQYFLHALKNYATFSGRARRKEYWLFTLFNLIFAVSAIVLDNLLGTALDGIGYGVVYGLYSLGMIIPGLAVAVRRLHDVNKSGWFMFIALVPLIGGIWLLVLMCTEGTRGDNPYGADPKAAAHEPIMAY</sequence>
<feature type="transmembrane region" description="Helical" evidence="5">
    <location>
        <begin position="23"/>
        <end position="44"/>
    </location>
</feature>
<evidence type="ECO:0000256" key="5">
    <source>
        <dbReference type="SAM" id="Phobius"/>
    </source>
</evidence>
<accession>A0A3B7R962</accession>
<dbReference type="PANTHER" id="PTHR34980">
    <property type="entry name" value="INNER MEMBRANE PROTEIN-RELATED-RELATED"/>
    <property type="match status" value="1"/>
</dbReference>
<dbReference type="KEGG" id="hyh:D3Y59_11650"/>
<evidence type="ECO:0000313" key="6">
    <source>
        <dbReference type="EMBL" id="AYA37641.1"/>
    </source>
</evidence>
<feature type="transmembrane region" description="Helical" evidence="5">
    <location>
        <begin position="84"/>
        <end position="103"/>
    </location>
</feature>
<keyword evidence="4 5" id="KW-0472">Membrane</keyword>
<gene>
    <name evidence="6" type="ORF">D3Y59_11650</name>
</gene>
<organism evidence="6 7">
    <name type="scientific">Hymenobacter oligotrophus</name>
    <dbReference type="NCBI Taxonomy" id="2319843"/>
    <lineage>
        <taxon>Bacteria</taxon>
        <taxon>Pseudomonadati</taxon>
        <taxon>Bacteroidota</taxon>
        <taxon>Cytophagia</taxon>
        <taxon>Cytophagales</taxon>
        <taxon>Hymenobacteraceae</taxon>
        <taxon>Hymenobacter</taxon>
    </lineage>
</organism>
<dbReference type="EMBL" id="CP032317">
    <property type="protein sequence ID" value="AYA37641.1"/>
    <property type="molecule type" value="Genomic_DNA"/>
</dbReference>
<evidence type="ECO:0000313" key="7">
    <source>
        <dbReference type="Proteomes" id="UP000262802"/>
    </source>
</evidence>
<name>A0A3B7R962_9BACT</name>
<evidence type="ECO:0000256" key="3">
    <source>
        <dbReference type="ARBA" id="ARBA00022989"/>
    </source>
</evidence>
<dbReference type="SUPFAM" id="SSF161098">
    <property type="entry name" value="MetI-like"/>
    <property type="match status" value="1"/>
</dbReference>
<keyword evidence="2 5" id="KW-0812">Transmembrane</keyword>
<dbReference type="RefSeq" id="WP_119445207.1">
    <property type="nucleotide sequence ID" value="NZ_CP032317.1"/>
</dbReference>
<evidence type="ECO:0000256" key="2">
    <source>
        <dbReference type="ARBA" id="ARBA00022692"/>
    </source>
</evidence>
<dbReference type="PANTHER" id="PTHR34980:SF2">
    <property type="entry name" value="INNER MEMBRANE PROTEIN YHAH-RELATED"/>
    <property type="match status" value="1"/>
</dbReference>
<evidence type="ECO:0000256" key="4">
    <source>
        <dbReference type="ARBA" id="ARBA00023136"/>
    </source>
</evidence>
<feature type="transmembrane region" description="Helical" evidence="5">
    <location>
        <begin position="50"/>
        <end position="72"/>
    </location>
</feature>
<comment type="subcellular location">
    <subcellularLocation>
        <location evidence="1">Membrane</location>
        <topology evidence="1">Multi-pass membrane protein</topology>
    </subcellularLocation>
</comment>
<dbReference type="Proteomes" id="UP000262802">
    <property type="component" value="Chromosome"/>
</dbReference>
<reference evidence="6 7" key="1">
    <citation type="submission" date="2018-09" db="EMBL/GenBank/DDBJ databases">
        <title>Hymenobacter medium sp. nov., isolated from R2A medium.</title>
        <authorList>
            <person name="Yingchao G."/>
        </authorList>
    </citation>
    <scope>NUCLEOTIDE SEQUENCE [LARGE SCALE GENOMIC DNA]</scope>
    <source>
        <strain evidence="7">sh-6</strain>
    </source>
</reference>
<dbReference type="OrthoDB" id="9812349at2"/>
<dbReference type="Pfam" id="PF05656">
    <property type="entry name" value="DUF805"/>
    <property type="match status" value="1"/>
</dbReference>
<protein>
    <submittedName>
        <fullName evidence="6">DUF805 domain-containing protein</fullName>
    </submittedName>
</protein>
<dbReference type="InterPro" id="IPR008523">
    <property type="entry name" value="DUF805"/>
</dbReference>
<dbReference type="GO" id="GO:0005886">
    <property type="term" value="C:plasma membrane"/>
    <property type="evidence" value="ECO:0007669"/>
    <property type="project" value="TreeGrafter"/>
</dbReference>
<dbReference type="AlphaFoldDB" id="A0A3B7R962"/>
<keyword evidence="7" id="KW-1185">Reference proteome</keyword>
<dbReference type="InterPro" id="IPR035906">
    <property type="entry name" value="MetI-like_sf"/>
</dbReference>